<evidence type="ECO:0000313" key="3">
    <source>
        <dbReference type="Proteomes" id="UP000305948"/>
    </source>
</evidence>
<feature type="compositionally biased region" description="Polar residues" evidence="1">
    <location>
        <begin position="11"/>
        <end position="22"/>
    </location>
</feature>
<dbReference type="Proteomes" id="UP000305948">
    <property type="component" value="Unassembled WGS sequence"/>
</dbReference>
<evidence type="ECO:0000313" key="2">
    <source>
        <dbReference type="EMBL" id="TFK47098.1"/>
    </source>
</evidence>
<proteinExistence type="predicted"/>
<protein>
    <submittedName>
        <fullName evidence="2">Uncharacterized protein</fullName>
    </submittedName>
</protein>
<sequence length="156" mass="17249">MQWFRQRTEHSTQSVACKNQETGSKDNSAKRPFGRSRRSITPNVVGKQSSGHGSSNDHHASLIDLSDVWVSVTIITSLGPRLGCLFPPPPALHHASKALDINLLAPWVKWMSDSRVRPEVIPDVFDGRGGIDLAARLASGKRYSADLFGSERRLRH</sequence>
<feature type="region of interest" description="Disordered" evidence="1">
    <location>
        <begin position="1"/>
        <end position="58"/>
    </location>
</feature>
<keyword evidence="3" id="KW-1185">Reference proteome</keyword>
<feature type="compositionally biased region" description="Basic and acidic residues" evidence="1">
    <location>
        <begin position="1"/>
        <end position="10"/>
    </location>
</feature>
<evidence type="ECO:0000256" key="1">
    <source>
        <dbReference type="SAM" id="MobiDB-lite"/>
    </source>
</evidence>
<accession>A0A5C3MTK1</accession>
<name>A0A5C3MTK1_9AGAM</name>
<feature type="compositionally biased region" description="Polar residues" evidence="1">
    <location>
        <begin position="39"/>
        <end position="54"/>
    </location>
</feature>
<dbReference type="AlphaFoldDB" id="A0A5C3MTK1"/>
<gene>
    <name evidence="2" type="ORF">OE88DRAFT_813532</name>
</gene>
<reference evidence="2 3" key="1">
    <citation type="journal article" date="2019" name="Nat. Ecol. Evol.">
        <title>Megaphylogeny resolves global patterns of mushroom evolution.</title>
        <authorList>
            <person name="Varga T."/>
            <person name="Krizsan K."/>
            <person name="Foldi C."/>
            <person name="Dima B."/>
            <person name="Sanchez-Garcia M."/>
            <person name="Sanchez-Ramirez S."/>
            <person name="Szollosi G.J."/>
            <person name="Szarkandi J.G."/>
            <person name="Papp V."/>
            <person name="Albert L."/>
            <person name="Andreopoulos W."/>
            <person name="Angelini C."/>
            <person name="Antonin V."/>
            <person name="Barry K.W."/>
            <person name="Bougher N.L."/>
            <person name="Buchanan P."/>
            <person name="Buyck B."/>
            <person name="Bense V."/>
            <person name="Catcheside P."/>
            <person name="Chovatia M."/>
            <person name="Cooper J."/>
            <person name="Damon W."/>
            <person name="Desjardin D."/>
            <person name="Finy P."/>
            <person name="Geml J."/>
            <person name="Haridas S."/>
            <person name="Hughes K."/>
            <person name="Justo A."/>
            <person name="Karasinski D."/>
            <person name="Kautmanova I."/>
            <person name="Kiss B."/>
            <person name="Kocsube S."/>
            <person name="Kotiranta H."/>
            <person name="LaButti K.M."/>
            <person name="Lechner B.E."/>
            <person name="Liimatainen K."/>
            <person name="Lipzen A."/>
            <person name="Lukacs Z."/>
            <person name="Mihaltcheva S."/>
            <person name="Morgado L.N."/>
            <person name="Niskanen T."/>
            <person name="Noordeloos M.E."/>
            <person name="Ohm R.A."/>
            <person name="Ortiz-Santana B."/>
            <person name="Ovrebo C."/>
            <person name="Racz N."/>
            <person name="Riley R."/>
            <person name="Savchenko A."/>
            <person name="Shiryaev A."/>
            <person name="Soop K."/>
            <person name="Spirin V."/>
            <person name="Szebenyi C."/>
            <person name="Tomsovsky M."/>
            <person name="Tulloss R.E."/>
            <person name="Uehling J."/>
            <person name="Grigoriev I.V."/>
            <person name="Vagvolgyi C."/>
            <person name="Papp T."/>
            <person name="Martin F.M."/>
            <person name="Miettinen O."/>
            <person name="Hibbett D.S."/>
            <person name="Nagy L.G."/>
        </authorList>
    </citation>
    <scope>NUCLEOTIDE SEQUENCE [LARGE SCALE GENOMIC DNA]</scope>
    <source>
        <strain evidence="2 3">OMC1185</strain>
    </source>
</reference>
<organism evidence="2 3">
    <name type="scientific">Heliocybe sulcata</name>
    <dbReference type="NCBI Taxonomy" id="5364"/>
    <lineage>
        <taxon>Eukaryota</taxon>
        <taxon>Fungi</taxon>
        <taxon>Dikarya</taxon>
        <taxon>Basidiomycota</taxon>
        <taxon>Agaricomycotina</taxon>
        <taxon>Agaricomycetes</taxon>
        <taxon>Gloeophyllales</taxon>
        <taxon>Gloeophyllaceae</taxon>
        <taxon>Heliocybe</taxon>
    </lineage>
</organism>
<dbReference type="EMBL" id="ML213525">
    <property type="protein sequence ID" value="TFK47098.1"/>
    <property type="molecule type" value="Genomic_DNA"/>
</dbReference>